<organism evidence="5 6">
    <name type="scientific">Lineolata rhizophorae</name>
    <dbReference type="NCBI Taxonomy" id="578093"/>
    <lineage>
        <taxon>Eukaryota</taxon>
        <taxon>Fungi</taxon>
        <taxon>Dikarya</taxon>
        <taxon>Ascomycota</taxon>
        <taxon>Pezizomycotina</taxon>
        <taxon>Dothideomycetes</taxon>
        <taxon>Dothideomycetes incertae sedis</taxon>
        <taxon>Lineolatales</taxon>
        <taxon>Lineolataceae</taxon>
        <taxon>Lineolata</taxon>
    </lineage>
</organism>
<dbReference type="EMBL" id="MU001678">
    <property type="protein sequence ID" value="KAF2458081.1"/>
    <property type="molecule type" value="Genomic_DNA"/>
</dbReference>
<evidence type="ECO:0000256" key="4">
    <source>
        <dbReference type="RuleBase" id="RU367022"/>
    </source>
</evidence>
<dbReference type="AlphaFoldDB" id="A0A6A6P219"/>
<accession>A0A6A6P219</accession>
<sequence length="200" mass="21511">MTTTATAAAATMDMSSGHSHGAMDTMPASAMIMSFFTSTGTPLYSSSWAPATVGQYAGTCIFLIVLGIVYRCLFAAKQLLERRWHDRAVRRRYVVVADKMSAAERAASPDGDELHAKNAVLTTHGVQEHVKVLHDDLGEVQPWRFSTDLPRAALVTVIVGVGYLLMLAVMTMNVGYFMSVLAGAFVGDLAVGRYAAVVPH</sequence>
<dbReference type="PANTHER" id="PTHR12483">
    <property type="entry name" value="SOLUTE CARRIER FAMILY 31 COPPER TRANSPORTERS"/>
    <property type="match status" value="1"/>
</dbReference>
<dbReference type="InterPro" id="IPR007274">
    <property type="entry name" value="Cop_transporter"/>
</dbReference>
<keyword evidence="4" id="KW-0406">Ion transport</keyword>
<keyword evidence="1 4" id="KW-0812">Transmembrane</keyword>
<protein>
    <recommendedName>
        <fullName evidence="4">Copper transport protein</fullName>
    </recommendedName>
</protein>
<gene>
    <name evidence="5" type="ORF">BDY21DRAFT_284317</name>
</gene>
<proteinExistence type="inferred from homology"/>
<keyword evidence="2 4" id="KW-1133">Transmembrane helix</keyword>
<name>A0A6A6P219_9PEZI</name>
<evidence type="ECO:0000256" key="1">
    <source>
        <dbReference type="ARBA" id="ARBA00022692"/>
    </source>
</evidence>
<dbReference type="PANTHER" id="PTHR12483:SF120">
    <property type="entry name" value="HIGH-AFFINITY COPPER TRANSPORTER CTRA2"/>
    <property type="match status" value="1"/>
</dbReference>
<feature type="transmembrane region" description="Helical" evidence="4">
    <location>
        <begin position="54"/>
        <end position="74"/>
    </location>
</feature>
<reference evidence="5" key="1">
    <citation type="journal article" date="2020" name="Stud. Mycol.">
        <title>101 Dothideomycetes genomes: a test case for predicting lifestyles and emergence of pathogens.</title>
        <authorList>
            <person name="Haridas S."/>
            <person name="Albert R."/>
            <person name="Binder M."/>
            <person name="Bloem J."/>
            <person name="Labutti K."/>
            <person name="Salamov A."/>
            <person name="Andreopoulos B."/>
            <person name="Baker S."/>
            <person name="Barry K."/>
            <person name="Bills G."/>
            <person name="Bluhm B."/>
            <person name="Cannon C."/>
            <person name="Castanera R."/>
            <person name="Culley D."/>
            <person name="Daum C."/>
            <person name="Ezra D."/>
            <person name="Gonzalez J."/>
            <person name="Henrissat B."/>
            <person name="Kuo A."/>
            <person name="Liang C."/>
            <person name="Lipzen A."/>
            <person name="Lutzoni F."/>
            <person name="Magnuson J."/>
            <person name="Mondo S."/>
            <person name="Nolan M."/>
            <person name="Ohm R."/>
            <person name="Pangilinan J."/>
            <person name="Park H.-J."/>
            <person name="Ramirez L."/>
            <person name="Alfaro M."/>
            <person name="Sun H."/>
            <person name="Tritt A."/>
            <person name="Yoshinaga Y."/>
            <person name="Zwiers L.-H."/>
            <person name="Turgeon B."/>
            <person name="Goodwin S."/>
            <person name="Spatafora J."/>
            <person name="Crous P."/>
            <person name="Grigoriev I."/>
        </authorList>
    </citation>
    <scope>NUCLEOTIDE SEQUENCE</scope>
    <source>
        <strain evidence="5">ATCC 16933</strain>
    </source>
</reference>
<dbReference type="GO" id="GO:0005886">
    <property type="term" value="C:plasma membrane"/>
    <property type="evidence" value="ECO:0007669"/>
    <property type="project" value="TreeGrafter"/>
</dbReference>
<dbReference type="Pfam" id="PF04145">
    <property type="entry name" value="Ctr"/>
    <property type="match status" value="1"/>
</dbReference>
<evidence type="ECO:0000313" key="5">
    <source>
        <dbReference type="EMBL" id="KAF2458081.1"/>
    </source>
</evidence>
<evidence type="ECO:0000256" key="3">
    <source>
        <dbReference type="ARBA" id="ARBA00023136"/>
    </source>
</evidence>
<keyword evidence="4" id="KW-0813">Transport</keyword>
<evidence type="ECO:0000313" key="6">
    <source>
        <dbReference type="Proteomes" id="UP000799766"/>
    </source>
</evidence>
<keyword evidence="4" id="KW-0187">Copper transport</keyword>
<dbReference type="Proteomes" id="UP000799766">
    <property type="component" value="Unassembled WGS sequence"/>
</dbReference>
<dbReference type="OrthoDB" id="73901at2759"/>
<comment type="subcellular location">
    <subcellularLocation>
        <location evidence="4">Membrane</location>
        <topology evidence="4">Multi-pass membrane protein</topology>
    </subcellularLocation>
</comment>
<keyword evidence="3 4" id="KW-0472">Membrane</keyword>
<feature type="transmembrane region" description="Helical" evidence="4">
    <location>
        <begin position="152"/>
        <end position="170"/>
    </location>
</feature>
<evidence type="ECO:0000256" key="2">
    <source>
        <dbReference type="ARBA" id="ARBA00022989"/>
    </source>
</evidence>
<dbReference type="GO" id="GO:0005375">
    <property type="term" value="F:copper ion transmembrane transporter activity"/>
    <property type="evidence" value="ECO:0007669"/>
    <property type="project" value="UniProtKB-UniRule"/>
</dbReference>
<comment type="similarity">
    <text evidence="4">Belongs to the copper transporter (Ctr) (TC 1.A.56) family. SLC31A subfamily.</text>
</comment>
<keyword evidence="4" id="KW-0186">Copper</keyword>
<keyword evidence="6" id="KW-1185">Reference proteome</keyword>